<comment type="similarity">
    <text evidence="8">Belongs to the G-protein coupled receptor 1 family.</text>
</comment>
<dbReference type="GO" id="GO:0016020">
    <property type="term" value="C:membrane"/>
    <property type="evidence" value="ECO:0007669"/>
    <property type="project" value="UniProtKB-SubCell"/>
</dbReference>
<dbReference type="PANTHER" id="PTHR24238">
    <property type="entry name" value="G-PROTEIN COUPLED RECEPTOR"/>
    <property type="match status" value="1"/>
</dbReference>
<protein>
    <recommendedName>
        <fullName evidence="10">G-protein coupled receptors family 1 profile domain-containing protein</fullName>
    </recommendedName>
</protein>
<keyword evidence="12" id="KW-1185">Reference proteome</keyword>
<dbReference type="STRING" id="947166.A0A1D1V2A8"/>
<feature type="transmembrane region" description="Helical" evidence="9">
    <location>
        <begin position="76"/>
        <end position="97"/>
    </location>
</feature>
<dbReference type="AlphaFoldDB" id="A0A1D1V2A8"/>
<comment type="subcellular location">
    <subcellularLocation>
        <location evidence="1">Membrane</location>
        <topology evidence="1">Multi-pass membrane protein</topology>
    </subcellularLocation>
</comment>
<dbReference type="SUPFAM" id="SSF81321">
    <property type="entry name" value="Family A G protein-coupled receptor-like"/>
    <property type="match status" value="1"/>
</dbReference>
<dbReference type="InterPro" id="IPR017452">
    <property type="entry name" value="GPCR_Rhodpsn_7TM"/>
</dbReference>
<sequence>MASSDFLVGAVCMPFSLIYEYYQYWPLNETICSFYMYFDYTAANVSVWTLVVIAVDRFWAVQWPTTYHRHNKISKALIGVLLSWLAVNATVLPGYIYTRIIFGWLTEKEKRCAWEHDGLSSLASSFPTSVINGWLPTPIVLVCYMVIVIKVHKIGYFAQPMPAGPTRHNASNRRRQERQAFLVLTLLVVAQVALWMPWMAYLMRKHLLQYETSEVYVTVAYWLGYSLSAVNPILLMIGNRDICHAVRRVFGLRARQRVAAESRGTRMTRYLAPADPGDQGIRS</sequence>
<keyword evidence="4 8" id="KW-0297">G-protein coupled receptor</keyword>
<keyword evidence="5 9" id="KW-0472">Membrane</keyword>
<reference evidence="11 12" key="1">
    <citation type="journal article" date="2016" name="Nat. Commun.">
        <title>Extremotolerant tardigrade genome and improved radiotolerance of human cultured cells by tardigrade-unique protein.</title>
        <authorList>
            <person name="Hashimoto T."/>
            <person name="Horikawa D.D."/>
            <person name="Saito Y."/>
            <person name="Kuwahara H."/>
            <person name="Kozuka-Hata H."/>
            <person name="Shin-I T."/>
            <person name="Minakuchi Y."/>
            <person name="Ohishi K."/>
            <person name="Motoyama A."/>
            <person name="Aizu T."/>
            <person name="Enomoto A."/>
            <person name="Kondo K."/>
            <person name="Tanaka S."/>
            <person name="Hara Y."/>
            <person name="Koshikawa S."/>
            <person name="Sagara H."/>
            <person name="Miura T."/>
            <person name="Yokobori S."/>
            <person name="Miyagawa K."/>
            <person name="Suzuki Y."/>
            <person name="Kubo T."/>
            <person name="Oyama M."/>
            <person name="Kohara Y."/>
            <person name="Fujiyama A."/>
            <person name="Arakawa K."/>
            <person name="Katayama T."/>
            <person name="Toyoda A."/>
            <person name="Kunieda T."/>
        </authorList>
    </citation>
    <scope>NUCLEOTIDE SEQUENCE [LARGE SCALE GENOMIC DNA]</scope>
    <source>
        <strain evidence="11 12">YOKOZUNA-1</strain>
    </source>
</reference>
<keyword evidence="7 8" id="KW-0807">Transducer</keyword>
<dbReference type="Pfam" id="PF00001">
    <property type="entry name" value="7tm_1"/>
    <property type="match status" value="1"/>
</dbReference>
<evidence type="ECO:0000256" key="9">
    <source>
        <dbReference type="SAM" id="Phobius"/>
    </source>
</evidence>
<evidence type="ECO:0000256" key="1">
    <source>
        <dbReference type="ARBA" id="ARBA00004141"/>
    </source>
</evidence>
<proteinExistence type="inferred from homology"/>
<accession>A0A1D1V2A8</accession>
<dbReference type="Proteomes" id="UP000186922">
    <property type="component" value="Unassembled WGS sequence"/>
</dbReference>
<name>A0A1D1V2A8_RAMVA</name>
<dbReference type="InterPro" id="IPR000276">
    <property type="entry name" value="GPCR_Rhodpsn"/>
</dbReference>
<dbReference type="GO" id="GO:0004930">
    <property type="term" value="F:G protein-coupled receptor activity"/>
    <property type="evidence" value="ECO:0007669"/>
    <property type="project" value="UniProtKB-KW"/>
</dbReference>
<dbReference type="PROSITE" id="PS50262">
    <property type="entry name" value="G_PROTEIN_RECEP_F1_2"/>
    <property type="match status" value="1"/>
</dbReference>
<evidence type="ECO:0000256" key="8">
    <source>
        <dbReference type="RuleBase" id="RU000688"/>
    </source>
</evidence>
<feature type="transmembrane region" description="Helical" evidence="9">
    <location>
        <begin position="7"/>
        <end position="25"/>
    </location>
</feature>
<dbReference type="EMBL" id="BDGG01000002">
    <property type="protein sequence ID" value="GAU92598.1"/>
    <property type="molecule type" value="Genomic_DNA"/>
</dbReference>
<evidence type="ECO:0000259" key="10">
    <source>
        <dbReference type="PROSITE" id="PS50262"/>
    </source>
</evidence>
<evidence type="ECO:0000256" key="6">
    <source>
        <dbReference type="ARBA" id="ARBA00023170"/>
    </source>
</evidence>
<evidence type="ECO:0000256" key="7">
    <source>
        <dbReference type="ARBA" id="ARBA00023224"/>
    </source>
</evidence>
<feature type="transmembrane region" description="Helical" evidence="9">
    <location>
        <begin position="219"/>
        <end position="238"/>
    </location>
</feature>
<gene>
    <name evidence="11" type="primary">RvY_04655-1</name>
    <name evidence="11" type="synonym">RvY_04655.1</name>
    <name evidence="11" type="ORF">RvY_04655</name>
</gene>
<feature type="domain" description="G-protein coupled receptors family 1 profile" evidence="10">
    <location>
        <begin position="1"/>
        <end position="235"/>
    </location>
</feature>
<evidence type="ECO:0000313" key="12">
    <source>
        <dbReference type="Proteomes" id="UP000186922"/>
    </source>
</evidence>
<dbReference type="PROSITE" id="PS00237">
    <property type="entry name" value="G_PROTEIN_RECEP_F1_1"/>
    <property type="match status" value="1"/>
</dbReference>
<evidence type="ECO:0000256" key="5">
    <source>
        <dbReference type="ARBA" id="ARBA00023136"/>
    </source>
</evidence>
<organism evidence="11 12">
    <name type="scientific">Ramazzottius varieornatus</name>
    <name type="common">Water bear</name>
    <name type="synonym">Tardigrade</name>
    <dbReference type="NCBI Taxonomy" id="947166"/>
    <lineage>
        <taxon>Eukaryota</taxon>
        <taxon>Metazoa</taxon>
        <taxon>Ecdysozoa</taxon>
        <taxon>Tardigrada</taxon>
        <taxon>Eutardigrada</taxon>
        <taxon>Parachela</taxon>
        <taxon>Hypsibioidea</taxon>
        <taxon>Ramazzottiidae</taxon>
        <taxon>Ramazzottius</taxon>
    </lineage>
</organism>
<feature type="transmembrane region" description="Helical" evidence="9">
    <location>
        <begin position="180"/>
        <end position="199"/>
    </location>
</feature>
<feature type="transmembrane region" description="Helical" evidence="9">
    <location>
        <begin position="131"/>
        <end position="151"/>
    </location>
</feature>
<evidence type="ECO:0000256" key="3">
    <source>
        <dbReference type="ARBA" id="ARBA00022989"/>
    </source>
</evidence>
<feature type="transmembrane region" description="Helical" evidence="9">
    <location>
        <begin position="37"/>
        <end position="55"/>
    </location>
</feature>
<dbReference type="Gene3D" id="1.20.1070.10">
    <property type="entry name" value="Rhodopsin 7-helix transmembrane proteins"/>
    <property type="match status" value="1"/>
</dbReference>
<evidence type="ECO:0000313" key="11">
    <source>
        <dbReference type="EMBL" id="GAU92598.1"/>
    </source>
</evidence>
<keyword evidence="6 8" id="KW-0675">Receptor</keyword>
<dbReference type="PRINTS" id="PR00237">
    <property type="entry name" value="GPCRRHODOPSN"/>
</dbReference>
<dbReference type="CDD" id="cd00637">
    <property type="entry name" value="7tm_classA_rhodopsin-like"/>
    <property type="match status" value="1"/>
</dbReference>
<evidence type="ECO:0000256" key="4">
    <source>
        <dbReference type="ARBA" id="ARBA00023040"/>
    </source>
</evidence>
<evidence type="ECO:0000256" key="2">
    <source>
        <dbReference type="ARBA" id="ARBA00022692"/>
    </source>
</evidence>
<dbReference type="OrthoDB" id="5959645at2759"/>
<keyword evidence="3 9" id="KW-1133">Transmembrane helix</keyword>
<comment type="caution">
    <text evidence="11">The sequence shown here is derived from an EMBL/GenBank/DDBJ whole genome shotgun (WGS) entry which is preliminary data.</text>
</comment>
<keyword evidence="2 8" id="KW-0812">Transmembrane</keyword>